<evidence type="ECO:0000313" key="1">
    <source>
        <dbReference type="EMBL" id="NNJ31659.1"/>
    </source>
</evidence>
<organism evidence="1 2">
    <name type="scientific">Lacrimispora defluvii</name>
    <dbReference type="NCBI Taxonomy" id="2719233"/>
    <lineage>
        <taxon>Bacteria</taxon>
        <taxon>Bacillati</taxon>
        <taxon>Bacillota</taxon>
        <taxon>Clostridia</taxon>
        <taxon>Lachnospirales</taxon>
        <taxon>Lachnospiraceae</taxon>
        <taxon>Lacrimispora</taxon>
    </lineage>
</organism>
<dbReference type="RefSeq" id="WP_170822781.1">
    <property type="nucleotide sequence ID" value="NZ_JAAOXG010000039.1"/>
</dbReference>
<name>A0ABX1VU66_9FIRM</name>
<protein>
    <submittedName>
        <fullName evidence="1">Uncharacterized protein</fullName>
    </submittedName>
</protein>
<evidence type="ECO:0000313" key="2">
    <source>
        <dbReference type="Proteomes" id="UP000539052"/>
    </source>
</evidence>
<accession>A0ABX1VU66</accession>
<comment type="caution">
    <text evidence="1">The sequence shown here is derived from an EMBL/GenBank/DDBJ whole genome shotgun (WGS) entry which is preliminary data.</text>
</comment>
<keyword evidence="2" id="KW-1185">Reference proteome</keyword>
<sequence>MKRTSRKKALNYGSEFTGQKDETKCDFGGMDQISLIVQTNSAASEESAVASERLNSQAEVMLSLMSQFKLKTSVNS</sequence>
<gene>
    <name evidence="1" type="ORF">G9470_17940</name>
</gene>
<reference evidence="1 2" key="1">
    <citation type="submission" date="2020-03" db="EMBL/GenBank/DDBJ databases">
        <title>Genome Sequence of industrial isolate, B5A.</title>
        <authorList>
            <person name="Sharma S."/>
            <person name="Patil P.B."/>
            <person name="Korpole S."/>
        </authorList>
    </citation>
    <scope>NUCLEOTIDE SEQUENCE [LARGE SCALE GENOMIC DNA]</scope>
    <source>
        <strain evidence="1 2">PI-S10-B5A</strain>
    </source>
</reference>
<proteinExistence type="predicted"/>
<dbReference type="EMBL" id="JAAOXG010000039">
    <property type="protein sequence ID" value="NNJ31659.1"/>
    <property type="molecule type" value="Genomic_DNA"/>
</dbReference>
<dbReference type="Proteomes" id="UP000539052">
    <property type="component" value="Unassembled WGS sequence"/>
</dbReference>